<evidence type="ECO:0000259" key="8">
    <source>
        <dbReference type="PROSITE" id="PS51160"/>
    </source>
</evidence>
<evidence type="ECO:0000256" key="2">
    <source>
        <dbReference type="ARBA" id="ARBA00012150"/>
    </source>
</evidence>
<evidence type="ECO:0000256" key="3">
    <source>
        <dbReference type="ARBA" id="ARBA00015991"/>
    </source>
</evidence>
<feature type="domain" description="Acylphosphatase-like" evidence="8">
    <location>
        <begin position="5"/>
        <end position="94"/>
    </location>
</feature>
<comment type="caution">
    <text evidence="9">The sequence shown here is derived from an EMBL/GenBank/DDBJ whole genome shotgun (WGS) entry which is preliminary data.</text>
</comment>
<comment type="similarity">
    <text evidence="1 6">Belongs to the acylphosphatase family.</text>
</comment>
<keyword evidence="5" id="KW-0378">Hydrolase</keyword>
<dbReference type="InterPro" id="IPR001792">
    <property type="entry name" value="Acylphosphatase-like_dom"/>
</dbReference>
<dbReference type="InterPro" id="IPR017968">
    <property type="entry name" value="Acylphosphatase_CS"/>
</dbReference>
<accession>A0A2T0RBS6</accession>
<feature type="active site" evidence="5">
    <location>
        <position position="38"/>
    </location>
</feature>
<evidence type="ECO:0000256" key="7">
    <source>
        <dbReference type="SAM" id="MobiDB-lite"/>
    </source>
</evidence>
<protein>
    <recommendedName>
        <fullName evidence="3 5">acylphosphatase</fullName>
        <ecNumber evidence="2 5">3.6.1.7</ecNumber>
    </recommendedName>
</protein>
<evidence type="ECO:0000256" key="6">
    <source>
        <dbReference type="RuleBase" id="RU004168"/>
    </source>
</evidence>
<organism evidence="9 10">
    <name type="scientific">Kineococcus rhizosphaerae</name>
    <dbReference type="NCBI Taxonomy" id="559628"/>
    <lineage>
        <taxon>Bacteria</taxon>
        <taxon>Bacillati</taxon>
        <taxon>Actinomycetota</taxon>
        <taxon>Actinomycetes</taxon>
        <taxon>Kineosporiales</taxon>
        <taxon>Kineosporiaceae</taxon>
        <taxon>Kineococcus</taxon>
    </lineage>
</organism>
<dbReference type="PROSITE" id="PS00150">
    <property type="entry name" value="ACYLPHOSPHATASE_1"/>
    <property type="match status" value="1"/>
</dbReference>
<feature type="active site" evidence="5">
    <location>
        <position position="20"/>
    </location>
</feature>
<dbReference type="OrthoDB" id="3182027at2"/>
<proteinExistence type="inferred from homology"/>
<name>A0A2T0RBS6_9ACTN</name>
<comment type="catalytic activity">
    <reaction evidence="4 5">
        <text>an acyl phosphate + H2O = a carboxylate + phosphate + H(+)</text>
        <dbReference type="Rhea" id="RHEA:14965"/>
        <dbReference type="ChEBI" id="CHEBI:15377"/>
        <dbReference type="ChEBI" id="CHEBI:15378"/>
        <dbReference type="ChEBI" id="CHEBI:29067"/>
        <dbReference type="ChEBI" id="CHEBI:43474"/>
        <dbReference type="ChEBI" id="CHEBI:59918"/>
        <dbReference type="EC" id="3.6.1.7"/>
    </reaction>
</comment>
<feature type="region of interest" description="Disordered" evidence="7">
    <location>
        <begin position="63"/>
        <end position="94"/>
    </location>
</feature>
<dbReference type="SUPFAM" id="SSF54975">
    <property type="entry name" value="Acylphosphatase/BLUF domain-like"/>
    <property type="match status" value="1"/>
</dbReference>
<dbReference type="PANTHER" id="PTHR47268">
    <property type="entry name" value="ACYLPHOSPHATASE"/>
    <property type="match status" value="1"/>
</dbReference>
<dbReference type="EC" id="3.6.1.7" evidence="2 5"/>
<sequence>MRVERLTALVTGHVQGVGFRWWVQTQAAELGLAGSATNLSDGHVEVVAEGERKALRQFLSRLRSDPSTHGRPGRVTRVSDHWGPAEGTEGFATG</sequence>
<gene>
    <name evidence="9" type="ORF">CLV37_101864</name>
</gene>
<dbReference type="Proteomes" id="UP000238083">
    <property type="component" value="Unassembled WGS sequence"/>
</dbReference>
<dbReference type="AlphaFoldDB" id="A0A2T0RBS6"/>
<evidence type="ECO:0000256" key="4">
    <source>
        <dbReference type="ARBA" id="ARBA00047645"/>
    </source>
</evidence>
<reference evidence="9 10" key="1">
    <citation type="submission" date="2018-03" db="EMBL/GenBank/DDBJ databases">
        <title>Genomic Encyclopedia of Archaeal and Bacterial Type Strains, Phase II (KMG-II): from individual species to whole genera.</title>
        <authorList>
            <person name="Goeker M."/>
        </authorList>
    </citation>
    <scope>NUCLEOTIDE SEQUENCE [LARGE SCALE GENOMIC DNA]</scope>
    <source>
        <strain evidence="9 10">DSM 19711</strain>
    </source>
</reference>
<dbReference type="PROSITE" id="PS51160">
    <property type="entry name" value="ACYLPHOSPHATASE_3"/>
    <property type="match status" value="1"/>
</dbReference>
<dbReference type="PANTHER" id="PTHR47268:SF4">
    <property type="entry name" value="ACYLPHOSPHATASE"/>
    <property type="match status" value="1"/>
</dbReference>
<dbReference type="InterPro" id="IPR036046">
    <property type="entry name" value="Acylphosphatase-like_dom_sf"/>
</dbReference>
<dbReference type="EMBL" id="PVZF01000001">
    <property type="protein sequence ID" value="PRY18618.1"/>
    <property type="molecule type" value="Genomic_DNA"/>
</dbReference>
<evidence type="ECO:0000256" key="1">
    <source>
        <dbReference type="ARBA" id="ARBA00005614"/>
    </source>
</evidence>
<evidence type="ECO:0000256" key="5">
    <source>
        <dbReference type="PROSITE-ProRule" id="PRU00520"/>
    </source>
</evidence>
<dbReference type="InterPro" id="IPR020456">
    <property type="entry name" value="Acylphosphatase"/>
</dbReference>
<evidence type="ECO:0000313" key="9">
    <source>
        <dbReference type="EMBL" id="PRY18618.1"/>
    </source>
</evidence>
<dbReference type="GO" id="GO:0003998">
    <property type="term" value="F:acylphosphatase activity"/>
    <property type="evidence" value="ECO:0007669"/>
    <property type="project" value="UniProtKB-EC"/>
</dbReference>
<dbReference type="Pfam" id="PF00708">
    <property type="entry name" value="Acylphosphatase"/>
    <property type="match status" value="1"/>
</dbReference>
<keyword evidence="10" id="KW-1185">Reference proteome</keyword>
<evidence type="ECO:0000313" key="10">
    <source>
        <dbReference type="Proteomes" id="UP000238083"/>
    </source>
</evidence>
<dbReference type="NCBIfam" id="NF010997">
    <property type="entry name" value="PRK14422.1"/>
    <property type="match status" value="1"/>
</dbReference>
<dbReference type="Gene3D" id="3.30.70.100">
    <property type="match status" value="1"/>
</dbReference>